<dbReference type="InterPro" id="IPR008286">
    <property type="entry name" value="Prn/Lys/Arg_de-COase_C"/>
</dbReference>
<name>A0A2Z5FW31_9BACT</name>
<dbReference type="InterPro" id="IPR000310">
    <property type="entry name" value="Orn/Lys/Arg_deCO2ase_major_dom"/>
</dbReference>
<dbReference type="Pfam" id="PF01276">
    <property type="entry name" value="OKR_DC_1"/>
    <property type="match status" value="1"/>
</dbReference>
<dbReference type="SUPFAM" id="SSF55904">
    <property type="entry name" value="Ornithine decarboxylase C-terminal domain"/>
    <property type="match status" value="1"/>
</dbReference>
<dbReference type="Gene3D" id="3.90.1150.10">
    <property type="entry name" value="Aspartate Aminotransferase, domain 1"/>
    <property type="match status" value="1"/>
</dbReference>
<gene>
    <name evidence="10" type="ORF">ACPOL_1697</name>
</gene>
<feature type="domain" description="Orn/Lys/Arg decarboxylases family 1 pyridoxal-P attachment site" evidence="7">
    <location>
        <begin position="147"/>
        <end position="600"/>
    </location>
</feature>
<comment type="similarity">
    <text evidence="1">Belongs to the Orn/Lys/Arg decarboxylase class-I family.</text>
</comment>
<keyword evidence="2" id="KW-0210">Decarboxylase</keyword>
<dbReference type="InterPro" id="IPR015421">
    <property type="entry name" value="PyrdxlP-dep_Trfase_major"/>
</dbReference>
<dbReference type="RefSeq" id="WP_236657314.1">
    <property type="nucleotide sequence ID" value="NZ_CP030840.1"/>
</dbReference>
<dbReference type="GO" id="GO:0005829">
    <property type="term" value="C:cytosol"/>
    <property type="evidence" value="ECO:0007669"/>
    <property type="project" value="TreeGrafter"/>
</dbReference>
<dbReference type="PANTHER" id="PTHR45229">
    <property type="entry name" value="CONSTITUTIVE ORNITHINE DECARBOXYLASE"/>
    <property type="match status" value="1"/>
</dbReference>
<dbReference type="Proteomes" id="UP000253606">
    <property type="component" value="Chromosome"/>
</dbReference>
<dbReference type="PANTHER" id="PTHR45229:SF3">
    <property type="entry name" value="BIODEGRADATIVE ARGININE DECARBOXYLASE"/>
    <property type="match status" value="1"/>
</dbReference>
<dbReference type="SUPFAM" id="SSF53383">
    <property type="entry name" value="PLP-dependent transferases"/>
    <property type="match status" value="1"/>
</dbReference>
<dbReference type="InterPro" id="IPR036633">
    <property type="entry name" value="Prn/Lys/Arg_de-COase_C_sf"/>
</dbReference>
<dbReference type="InterPro" id="IPR005308">
    <property type="entry name" value="OKR_de-COase_N"/>
</dbReference>
<feature type="domain" description="Orn/Lys/Arg decarboxylase C-terminal" evidence="9">
    <location>
        <begin position="626"/>
        <end position="755"/>
    </location>
</feature>
<organism evidence="10 11">
    <name type="scientific">Acidisarcina polymorpha</name>
    <dbReference type="NCBI Taxonomy" id="2211140"/>
    <lineage>
        <taxon>Bacteria</taxon>
        <taxon>Pseudomonadati</taxon>
        <taxon>Acidobacteriota</taxon>
        <taxon>Terriglobia</taxon>
        <taxon>Terriglobales</taxon>
        <taxon>Acidobacteriaceae</taxon>
        <taxon>Acidisarcina</taxon>
    </lineage>
</organism>
<feature type="modified residue" description="N6-(pyridoxal phosphate)lysine" evidence="5">
    <location>
        <position position="393"/>
    </location>
</feature>
<dbReference type="InterPro" id="IPR015424">
    <property type="entry name" value="PyrdxlP-dep_Trfase"/>
</dbReference>
<feature type="domain" description="Orn/Lys/Arg decarboxylase N-terminal" evidence="8">
    <location>
        <begin position="23"/>
        <end position="141"/>
    </location>
</feature>
<proteinExistence type="inferred from homology"/>
<evidence type="ECO:0000256" key="6">
    <source>
        <dbReference type="SAM" id="MobiDB-lite"/>
    </source>
</evidence>
<evidence type="ECO:0000259" key="8">
    <source>
        <dbReference type="Pfam" id="PF03709"/>
    </source>
</evidence>
<dbReference type="InterPro" id="IPR015422">
    <property type="entry name" value="PyrdxlP-dep_Trfase_small"/>
</dbReference>
<dbReference type="SUPFAM" id="SSF52172">
    <property type="entry name" value="CheY-like"/>
    <property type="match status" value="1"/>
</dbReference>
<dbReference type="Gene3D" id="3.40.50.2300">
    <property type="match status" value="1"/>
</dbReference>
<keyword evidence="11" id="KW-1185">Reference proteome</keyword>
<feature type="region of interest" description="Disordered" evidence="6">
    <location>
        <begin position="771"/>
        <end position="814"/>
    </location>
</feature>
<evidence type="ECO:0000313" key="10">
    <source>
        <dbReference type="EMBL" id="AXC11041.1"/>
    </source>
</evidence>
<dbReference type="InterPro" id="IPR011006">
    <property type="entry name" value="CheY-like_superfamily"/>
</dbReference>
<accession>A0A2Z5FW31</accession>
<evidence type="ECO:0000256" key="5">
    <source>
        <dbReference type="PIRSR" id="PIRSR009393-1"/>
    </source>
</evidence>
<dbReference type="KEGG" id="abas:ACPOL_1697"/>
<evidence type="ECO:0000256" key="1">
    <source>
        <dbReference type="ARBA" id="ARBA00010671"/>
    </source>
</evidence>
<dbReference type="Pfam" id="PF03709">
    <property type="entry name" value="OKR_DC_1_N"/>
    <property type="match status" value="1"/>
</dbReference>
<evidence type="ECO:0000313" key="11">
    <source>
        <dbReference type="Proteomes" id="UP000253606"/>
    </source>
</evidence>
<dbReference type="Gene3D" id="3.90.100.10">
    <property type="entry name" value="Orn/Lys/Arg decarboxylase, C-terminal domain"/>
    <property type="match status" value="1"/>
</dbReference>
<evidence type="ECO:0000259" key="9">
    <source>
        <dbReference type="Pfam" id="PF03711"/>
    </source>
</evidence>
<dbReference type="InterPro" id="IPR011193">
    <property type="entry name" value="Orn/lys/arg_de-COase"/>
</dbReference>
<evidence type="ECO:0000256" key="3">
    <source>
        <dbReference type="ARBA" id="ARBA00022898"/>
    </source>
</evidence>
<protein>
    <submittedName>
        <fullName evidence="10">Arginine decarboxylase</fullName>
    </submittedName>
</protein>
<dbReference type="AlphaFoldDB" id="A0A2Z5FW31"/>
<dbReference type="EMBL" id="CP030840">
    <property type="protein sequence ID" value="AXC11041.1"/>
    <property type="molecule type" value="Genomic_DNA"/>
</dbReference>
<keyword evidence="3 5" id="KW-0663">Pyridoxal phosphate</keyword>
<sequence length="814" mass="90788">MDITEGRWVLLIASDAGNTDSVSDRAMERLVDAISKEGYEVVRTSTPDDGLSLVKSDPSHSAILLDWDLPEDHQFDERAALKIIRAVRRRNKKIPIFLIADRTLVDELPLEVVKEVHEYIHLFGDTPAFIANRVDFAVERYHERLLPPYFRELKKYTDQGAYSWDAPGHMGGVAFLKHPVGMEFHRFFGENLMRSDLGISTAPLGSWLDHIGPPGESERNAARIFGADWTFYVLGGSSTSNQIVGHGVIGKDDIVLADSNCHKSICYALTITGARPVYFKPTRNGYGMIGLVPPHRFSPESIRGLIEKSPFSTGAMSQQPTYAAVTNSTYDGLCYDVDRVVTELAKSVPRIHFDEAWYAYAKFHPIYRGRFAMDVPDSMPDRPTLFAVQSTHKMLAAFSMASMIHIKLSDRAPLEYDQFNESFMMHGTTSPFYPMIASLDVAAAMMDEPAGPTLMSDTIEDAINFRKAMSSIAHRLRQAEDGWFFKLFQPEQVTDPEDGETYLFEDAPDSLLSESSTCWTLKPGEEWHGFGEDDVRDNYCMLDPTKVTILTPGIGPQGKLDPSGIPAAILTEFLDARRVEIARTGDYTVLVLFSIGTSKGKWGSLLENLFEFKRLYDTEAPLEEALPELVAKHPKRYAPLTLRDLSDEMHAAMIELNLTSLLHEACDVDPDPVLTPADTYQKLLRNGTEKVKFSEAAGRVTGVMLVPYPPGIPVRMPGERLGSADSPTIKLILALQEFGKRFPGFEREVHGIEIDANGDYWVRAIVDSEEGLSTTRSQGQKEKPPTSAPPVKKRRVRNGKPEKHPMPPAGTVTR</sequence>
<evidence type="ECO:0000256" key="4">
    <source>
        <dbReference type="ARBA" id="ARBA00023239"/>
    </source>
</evidence>
<dbReference type="Pfam" id="PF03711">
    <property type="entry name" value="OKR_DC_1_C"/>
    <property type="match status" value="1"/>
</dbReference>
<dbReference type="GO" id="GO:0030170">
    <property type="term" value="F:pyridoxal phosphate binding"/>
    <property type="evidence" value="ECO:0007669"/>
    <property type="project" value="TreeGrafter"/>
</dbReference>
<keyword evidence="4" id="KW-0456">Lyase</keyword>
<evidence type="ECO:0000256" key="2">
    <source>
        <dbReference type="ARBA" id="ARBA00022793"/>
    </source>
</evidence>
<reference evidence="10 11" key="1">
    <citation type="journal article" date="2018" name="Front. Microbiol.">
        <title>Hydrolytic Capabilities as a Key to Environmental Success: Chitinolytic and Cellulolytic Acidobacteria From Acidic Sub-arctic Soils and Boreal Peatlands.</title>
        <authorList>
            <person name="Belova S.E."/>
            <person name="Ravin N.V."/>
            <person name="Pankratov T.A."/>
            <person name="Rakitin A.L."/>
            <person name="Ivanova A.A."/>
            <person name="Beletsky A.V."/>
            <person name="Mardanov A.V."/>
            <person name="Sinninghe Damste J.S."/>
            <person name="Dedysh S.N."/>
        </authorList>
    </citation>
    <scope>NUCLEOTIDE SEQUENCE [LARGE SCALE GENOMIC DNA]</scope>
    <source>
        <strain evidence="10 11">SBC82</strain>
    </source>
</reference>
<dbReference type="PIRSF" id="PIRSF009393">
    <property type="entry name" value="Orn_decarb"/>
    <property type="match status" value="1"/>
</dbReference>
<dbReference type="Gene3D" id="3.40.640.10">
    <property type="entry name" value="Type I PLP-dependent aspartate aminotransferase-like (Major domain)"/>
    <property type="match status" value="1"/>
</dbReference>
<dbReference type="GO" id="GO:0008792">
    <property type="term" value="F:arginine decarboxylase activity"/>
    <property type="evidence" value="ECO:0007669"/>
    <property type="project" value="TreeGrafter"/>
</dbReference>
<dbReference type="GO" id="GO:0006527">
    <property type="term" value="P:L-arginine catabolic process"/>
    <property type="evidence" value="ECO:0007669"/>
    <property type="project" value="TreeGrafter"/>
</dbReference>
<evidence type="ECO:0000259" key="7">
    <source>
        <dbReference type="Pfam" id="PF01276"/>
    </source>
</evidence>
<dbReference type="CDD" id="cd00615">
    <property type="entry name" value="Orn_deC_like"/>
    <property type="match status" value="1"/>
</dbReference>